<evidence type="ECO:0000259" key="4">
    <source>
        <dbReference type="Pfam" id="PF01494"/>
    </source>
</evidence>
<comment type="caution">
    <text evidence="5">The sequence shown here is derived from an EMBL/GenBank/DDBJ whole genome shotgun (WGS) entry which is preliminary data.</text>
</comment>
<dbReference type="Gene3D" id="3.30.70.2450">
    <property type="match status" value="1"/>
</dbReference>
<dbReference type="PRINTS" id="PR00420">
    <property type="entry name" value="RNGMNOXGNASE"/>
</dbReference>
<organism evidence="5 6">
    <name type="scientific">Polaromonas aquatica</name>
    <dbReference type="NCBI Taxonomy" id="332657"/>
    <lineage>
        <taxon>Bacteria</taxon>
        <taxon>Pseudomonadati</taxon>
        <taxon>Pseudomonadota</taxon>
        <taxon>Betaproteobacteria</taxon>
        <taxon>Burkholderiales</taxon>
        <taxon>Comamonadaceae</taxon>
        <taxon>Polaromonas</taxon>
    </lineage>
</organism>
<name>A0ABW1U0Y3_9BURK</name>
<evidence type="ECO:0000256" key="2">
    <source>
        <dbReference type="ARBA" id="ARBA00022630"/>
    </source>
</evidence>
<keyword evidence="3" id="KW-0274">FAD</keyword>
<dbReference type="Gene3D" id="3.50.50.60">
    <property type="entry name" value="FAD/NAD(P)-binding domain"/>
    <property type="match status" value="1"/>
</dbReference>
<evidence type="ECO:0000256" key="3">
    <source>
        <dbReference type="ARBA" id="ARBA00022827"/>
    </source>
</evidence>
<dbReference type="PANTHER" id="PTHR43004:SF19">
    <property type="entry name" value="BINDING MONOOXYGENASE, PUTATIVE (JCVI)-RELATED"/>
    <property type="match status" value="1"/>
</dbReference>
<keyword evidence="6" id="KW-1185">Reference proteome</keyword>
<dbReference type="InterPro" id="IPR002938">
    <property type="entry name" value="FAD-bd"/>
</dbReference>
<dbReference type="Pfam" id="PF01494">
    <property type="entry name" value="FAD_binding_3"/>
    <property type="match status" value="1"/>
</dbReference>
<comment type="cofactor">
    <cofactor evidence="1">
        <name>FAD</name>
        <dbReference type="ChEBI" id="CHEBI:57692"/>
    </cofactor>
</comment>
<proteinExistence type="predicted"/>
<protein>
    <submittedName>
        <fullName evidence="5">FAD-dependent oxidoreductase</fullName>
    </submittedName>
</protein>
<evidence type="ECO:0000313" key="6">
    <source>
        <dbReference type="Proteomes" id="UP001596270"/>
    </source>
</evidence>
<sequence length="399" mass="43236">MTVSSQVLIVGAGPVGLTAALALVDAGVAVQVLEAAGGIAEDLRASTFHPPTLDMLDAYGITPILIAQGLVCPHWQVRMHPGGDHARFDLSVLSDLTAHPYRLQCEQYKLSRALLARLADYPHASVHFDAMLETVSQDSGGVNAEVRFADGRRTLRGAWLIGADGARSVVRKALGVSFEGESYPETTILATTDFPFEQHLAGLSNVTYCWQAGAGNFSLLKVPGRWRVSIYPDEGRSVEDALKPDAIEAALQAIVPSPEPYRVFEVRPYRVHQRIASSYGAGRIWLAGDAAHLNSPAGGMGMNGGIHDALNLADKLSRVLRGEPAELLKRYERQRRPVALDQILKQADANRARMRERDPAARLAALQKLQAIAEQPAALRAHLVRTSMIEGLRQSEGIL</sequence>
<dbReference type="EMBL" id="JBHSRS010000080">
    <property type="protein sequence ID" value="MFC6282838.1"/>
    <property type="molecule type" value="Genomic_DNA"/>
</dbReference>
<keyword evidence="2" id="KW-0285">Flavoprotein</keyword>
<dbReference type="InterPro" id="IPR036188">
    <property type="entry name" value="FAD/NAD-bd_sf"/>
</dbReference>
<dbReference type="SUPFAM" id="SSF51905">
    <property type="entry name" value="FAD/NAD(P)-binding domain"/>
    <property type="match status" value="1"/>
</dbReference>
<evidence type="ECO:0000256" key="1">
    <source>
        <dbReference type="ARBA" id="ARBA00001974"/>
    </source>
</evidence>
<dbReference type="PANTHER" id="PTHR43004">
    <property type="entry name" value="TRK SYSTEM POTASSIUM UPTAKE PROTEIN"/>
    <property type="match status" value="1"/>
</dbReference>
<dbReference type="InterPro" id="IPR050641">
    <property type="entry name" value="RIFMO-like"/>
</dbReference>
<reference evidence="6" key="1">
    <citation type="journal article" date="2019" name="Int. J. Syst. Evol. Microbiol.">
        <title>The Global Catalogue of Microorganisms (GCM) 10K type strain sequencing project: providing services to taxonomists for standard genome sequencing and annotation.</title>
        <authorList>
            <consortium name="The Broad Institute Genomics Platform"/>
            <consortium name="The Broad Institute Genome Sequencing Center for Infectious Disease"/>
            <person name="Wu L."/>
            <person name="Ma J."/>
        </authorList>
    </citation>
    <scope>NUCLEOTIDE SEQUENCE [LARGE SCALE GENOMIC DNA]</scope>
    <source>
        <strain evidence="6">CCUG 39402</strain>
    </source>
</reference>
<dbReference type="Proteomes" id="UP001596270">
    <property type="component" value="Unassembled WGS sequence"/>
</dbReference>
<accession>A0ABW1U0Y3</accession>
<evidence type="ECO:0000313" key="5">
    <source>
        <dbReference type="EMBL" id="MFC6282838.1"/>
    </source>
</evidence>
<gene>
    <name evidence="5" type="ORF">ACFQND_16575</name>
</gene>
<feature type="domain" description="FAD-binding" evidence="4">
    <location>
        <begin position="5"/>
        <end position="339"/>
    </location>
</feature>
<dbReference type="RefSeq" id="WP_371439204.1">
    <property type="nucleotide sequence ID" value="NZ_JBHSRS010000080.1"/>
</dbReference>